<comment type="caution">
    <text evidence="1">The sequence shown here is derived from an EMBL/GenBank/DDBJ whole genome shotgun (WGS) entry which is preliminary data.</text>
</comment>
<dbReference type="EMBL" id="JACCFL010000001">
    <property type="protein sequence ID" value="NYJ22779.1"/>
    <property type="molecule type" value="Genomic_DNA"/>
</dbReference>
<reference evidence="1 2" key="1">
    <citation type="submission" date="2020-07" db="EMBL/GenBank/DDBJ databases">
        <title>Sequencing the genomes of 1000 actinobacteria strains.</title>
        <authorList>
            <person name="Klenk H.-P."/>
        </authorList>
    </citation>
    <scope>NUCLEOTIDE SEQUENCE [LARGE SCALE GENOMIC DNA]</scope>
    <source>
        <strain evidence="1 2">DSM 15165</strain>
    </source>
</reference>
<accession>A0A853CR45</accession>
<protein>
    <submittedName>
        <fullName evidence="1">Uncharacterized protein</fullName>
    </submittedName>
</protein>
<name>A0A853CR45_9MICO</name>
<dbReference type="Proteomes" id="UP000578352">
    <property type="component" value="Unassembled WGS sequence"/>
</dbReference>
<sequence>MVLAIADEFVVDDKRFRLYADDGWLLFREHPDCAECVGTISKTALGFLVTAWARPGPLIFEETLEEAVDRLVAIDGSHGR</sequence>
<evidence type="ECO:0000313" key="2">
    <source>
        <dbReference type="Proteomes" id="UP000578352"/>
    </source>
</evidence>
<gene>
    <name evidence="1" type="ORF">HNR13_001066</name>
</gene>
<proteinExistence type="predicted"/>
<evidence type="ECO:0000313" key="1">
    <source>
        <dbReference type="EMBL" id="NYJ22779.1"/>
    </source>
</evidence>
<organism evidence="1 2">
    <name type="scientific">Leifsonia shinshuensis</name>
    <dbReference type="NCBI Taxonomy" id="150026"/>
    <lineage>
        <taxon>Bacteria</taxon>
        <taxon>Bacillati</taxon>
        <taxon>Actinomycetota</taxon>
        <taxon>Actinomycetes</taxon>
        <taxon>Micrococcales</taxon>
        <taxon>Microbacteriaceae</taxon>
        <taxon>Leifsonia</taxon>
    </lineage>
</organism>
<dbReference type="AlphaFoldDB" id="A0A853CR45"/>
<dbReference type="RefSeq" id="WP_179604790.1">
    <property type="nucleotide sequence ID" value="NZ_BAABEH010000001.1"/>
</dbReference>